<comment type="caution">
    <text evidence="2">The sequence shown here is derived from an EMBL/GenBank/DDBJ whole genome shotgun (WGS) entry which is preliminary data.</text>
</comment>
<keyword evidence="3" id="KW-1185">Reference proteome</keyword>
<dbReference type="RefSeq" id="WP_243801061.1">
    <property type="nucleotide sequence ID" value="NZ_JALHAT010000024.1"/>
</dbReference>
<evidence type="ECO:0008006" key="4">
    <source>
        <dbReference type="Google" id="ProtNLM"/>
    </source>
</evidence>
<dbReference type="Proteomes" id="UP001162802">
    <property type="component" value="Unassembled WGS sequence"/>
</dbReference>
<dbReference type="Gene3D" id="1.25.40.10">
    <property type="entry name" value="Tetratricopeptide repeat domain"/>
    <property type="match status" value="1"/>
</dbReference>
<accession>A0ABT0AEU7</accession>
<dbReference type="EMBL" id="JALHAT010000024">
    <property type="protein sequence ID" value="MCJ1961707.1"/>
    <property type="molecule type" value="Genomic_DNA"/>
</dbReference>
<reference evidence="2" key="1">
    <citation type="submission" date="2022-03" db="EMBL/GenBank/DDBJ databases">
        <title>Identification of a novel bacterium isolated from mangrove sediments.</title>
        <authorList>
            <person name="Pan X."/>
        </authorList>
    </citation>
    <scope>NUCLEOTIDE SEQUENCE</scope>
    <source>
        <strain evidence="2">B2637</strain>
    </source>
</reference>
<sequence length="289" mass="30355">MSISLLLMPLLAQAAGTIGSPYASSLPLEIIEKKNDEARKQAQERAYAGPAAPVSRKGCMDLVQSDPQRSAELAQEALYEAMGRERVRAGLCLGAALTVLERFDEAREAFVTARDATEAEDHVSRARLGDMAANAELAQGNGAKALLLLGPALTEAKASGDDRVLAEVQIDRARGLVAVDQAEQAADALAAARVADPENAQAWLLSATLARRQDQLIVASGQIETAAKLAPRDPAVGLEAGVIAMLSGDADAARRSWQSVLDVAPQSPEAQTAKTYLAQTAPDDGPERP</sequence>
<feature type="compositionally biased region" description="Polar residues" evidence="1">
    <location>
        <begin position="268"/>
        <end position="278"/>
    </location>
</feature>
<feature type="region of interest" description="Disordered" evidence="1">
    <location>
        <begin position="262"/>
        <end position="289"/>
    </location>
</feature>
<evidence type="ECO:0000313" key="3">
    <source>
        <dbReference type="Proteomes" id="UP001162802"/>
    </source>
</evidence>
<dbReference type="InterPro" id="IPR011990">
    <property type="entry name" value="TPR-like_helical_dom_sf"/>
</dbReference>
<evidence type="ECO:0000313" key="2">
    <source>
        <dbReference type="EMBL" id="MCJ1961707.1"/>
    </source>
</evidence>
<proteinExistence type="predicted"/>
<gene>
    <name evidence="2" type="ORF">MTR65_13510</name>
</gene>
<dbReference type="SUPFAM" id="SSF48452">
    <property type="entry name" value="TPR-like"/>
    <property type="match status" value="1"/>
</dbReference>
<organism evidence="2 3">
    <name type="scientific">Novosphingobium mangrovi</name>
    <name type="common">ex Hu et al. 2023</name>
    <dbReference type="NCBI Taxonomy" id="2930094"/>
    <lineage>
        <taxon>Bacteria</taxon>
        <taxon>Pseudomonadati</taxon>
        <taxon>Pseudomonadota</taxon>
        <taxon>Alphaproteobacteria</taxon>
        <taxon>Sphingomonadales</taxon>
        <taxon>Sphingomonadaceae</taxon>
        <taxon>Novosphingobium</taxon>
    </lineage>
</organism>
<protein>
    <recommendedName>
        <fullName evidence="4">Tetratricopeptide repeat protein</fullName>
    </recommendedName>
</protein>
<evidence type="ECO:0000256" key="1">
    <source>
        <dbReference type="SAM" id="MobiDB-lite"/>
    </source>
</evidence>
<name>A0ABT0AEU7_9SPHN</name>